<dbReference type="RefSeq" id="WP_052562613.1">
    <property type="nucleotide sequence ID" value="NZ_BAFN01000001.1"/>
</dbReference>
<dbReference type="PANTHER" id="PTHR43472:SF1">
    <property type="entry name" value="PHOSPHORIBOSYLAMINE--GLYCINE LIGASE, CHLOROPLASTIC"/>
    <property type="match status" value="1"/>
</dbReference>
<dbReference type="SMART" id="SM01210">
    <property type="entry name" value="GARS_C"/>
    <property type="match status" value="1"/>
</dbReference>
<evidence type="ECO:0000256" key="8">
    <source>
        <dbReference type="ARBA" id="ARBA00022840"/>
    </source>
</evidence>
<dbReference type="PROSITE" id="PS00184">
    <property type="entry name" value="GARS"/>
    <property type="match status" value="1"/>
</dbReference>
<evidence type="ECO:0000256" key="10">
    <source>
        <dbReference type="ARBA" id="ARBA00042242"/>
    </source>
</evidence>
<comment type="cofactor">
    <cofactor evidence="2">
        <name>Mg(2+)</name>
        <dbReference type="ChEBI" id="CHEBI:18420"/>
    </cofactor>
</comment>
<dbReference type="EC" id="6.3.4.13" evidence="4 12"/>
<comment type="similarity">
    <text evidence="9 12">Belongs to the GARS family.</text>
</comment>
<dbReference type="Pfam" id="PF01071">
    <property type="entry name" value="GARS_A"/>
    <property type="match status" value="1"/>
</dbReference>
<dbReference type="InterPro" id="IPR020562">
    <property type="entry name" value="PRibGlycinamide_synth_N"/>
</dbReference>
<comment type="cofactor">
    <cofactor evidence="1">
        <name>Mn(2+)</name>
        <dbReference type="ChEBI" id="CHEBI:29035"/>
    </cofactor>
</comment>
<dbReference type="HAMAP" id="MF_00138">
    <property type="entry name" value="GARS"/>
    <property type="match status" value="1"/>
</dbReference>
<dbReference type="Gene3D" id="3.90.600.10">
    <property type="entry name" value="Phosphoribosylglycinamide synthetase, C-terminal domain"/>
    <property type="match status" value="1"/>
</dbReference>
<evidence type="ECO:0000313" key="15">
    <source>
        <dbReference type="EMBL" id="GAN32453.1"/>
    </source>
</evidence>
<dbReference type="SUPFAM" id="SSF51246">
    <property type="entry name" value="Rudiment single hybrid motif"/>
    <property type="match status" value="1"/>
</dbReference>
<dbReference type="SMART" id="SM01209">
    <property type="entry name" value="GARS_A"/>
    <property type="match status" value="1"/>
</dbReference>
<evidence type="ECO:0000256" key="5">
    <source>
        <dbReference type="ARBA" id="ARBA00022598"/>
    </source>
</evidence>
<dbReference type="Gene3D" id="3.30.470.20">
    <property type="entry name" value="ATP-grasp fold, B domain"/>
    <property type="match status" value="1"/>
</dbReference>
<dbReference type="Proteomes" id="UP000032309">
    <property type="component" value="Unassembled WGS sequence"/>
</dbReference>
<dbReference type="InterPro" id="IPR020561">
    <property type="entry name" value="PRibGlycinamid_synth_ATP-grasp"/>
</dbReference>
<name>A0ABQ0JUQ2_9BACT</name>
<dbReference type="PROSITE" id="PS50975">
    <property type="entry name" value="ATP_GRASP"/>
    <property type="match status" value="1"/>
</dbReference>
<dbReference type="Gene3D" id="3.30.1490.20">
    <property type="entry name" value="ATP-grasp fold, A domain"/>
    <property type="match status" value="1"/>
</dbReference>
<evidence type="ECO:0000313" key="16">
    <source>
        <dbReference type="Proteomes" id="UP000032309"/>
    </source>
</evidence>
<protein>
    <recommendedName>
        <fullName evidence="4 12">Phosphoribosylamine--glycine ligase</fullName>
        <ecNumber evidence="4 12">6.3.4.13</ecNumber>
    </recommendedName>
    <alternativeName>
        <fullName evidence="12">GARS</fullName>
    </alternativeName>
    <alternativeName>
        <fullName evidence="10 12">Glycinamide ribonucleotide synthetase</fullName>
    </alternativeName>
    <alternativeName>
        <fullName evidence="11 12">Phosphoribosylglycinamide synthetase</fullName>
    </alternativeName>
</protein>
<proteinExistence type="inferred from homology"/>
<keyword evidence="6 13" id="KW-0547">Nucleotide-binding</keyword>
<evidence type="ECO:0000256" key="3">
    <source>
        <dbReference type="ARBA" id="ARBA00005174"/>
    </source>
</evidence>
<dbReference type="InterPro" id="IPR020560">
    <property type="entry name" value="PRibGlycinamide_synth_C-dom"/>
</dbReference>
<dbReference type="InterPro" id="IPR000115">
    <property type="entry name" value="PRibGlycinamide_synth"/>
</dbReference>
<dbReference type="NCBIfam" id="TIGR00877">
    <property type="entry name" value="purD"/>
    <property type="match status" value="1"/>
</dbReference>
<keyword evidence="5 12" id="KW-0436">Ligase</keyword>
<dbReference type="InterPro" id="IPR037123">
    <property type="entry name" value="PRibGlycinamide_synth_C_sf"/>
</dbReference>
<keyword evidence="7 12" id="KW-0658">Purine biosynthesis</keyword>
<feature type="domain" description="ATP-grasp" evidence="14">
    <location>
        <begin position="107"/>
        <end position="313"/>
    </location>
</feature>
<evidence type="ECO:0000256" key="13">
    <source>
        <dbReference type="PROSITE-ProRule" id="PRU00409"/>
    </source>
</evidence>
<comment type="pathway">
    <text evidence="3 12">Purine metabolism; IMP biosynthesis via de novo pathway; N(1)-(5-phospho-D-ribosyl)glycinamide from 5-phospho-alpha-D-ribose 1-diphosphate: step 2/2.</text>
</comment>
<dbReference type="Pfam" id="PF02843">
    <property type="entry name" value="GARS_C"/>
    <property type="match status" value="1"/>
</dbReference>
<evidence type="ECO:0000256" key="7">
    <source>
        <dbReference type="ARBA" id="ARBA00022755"/>
    </source>
</evidence>
<dbReference type="PANTHER" id="PTHR43472">
    <property type="entry name" value="PHOSPHORIBOSYLAMINE--GLYCINE LIGASE"/>
    <property type="match status" value="1"/>
</dbReference>
<organism evidence="15 16">
    <name type="scientific">Candidatus Brocadia sinica JPN1</name>
    <dbReference type="NCBI Taxonomy" id="1197129"/>
    <lineage>
        <taxon>Bacteria</taxon>
        <taxon>Pseudomonadati</taxon>
        <taxon>Planctomycetota</taxon>
        <taxon>Candidatus Brocadiia</taxon>
        <taxon>Candidatus Brocadiales</taxon>
        <taxon>Candidatus Brocadiaceae</taxon>
        <taxon>Candidatus Brocadia</taxon>
    </lineage>
</organism>
<evidence type="ECO:0000259" key="14">
    <source>
        <dbReference type="PROSITE" id="PS50975"/>
    </source>
</evidence>
<accession>A0ABQ0JUQ2</accession>
<comment type="caution">
    <text evidence="15">The sequence shown here is derived from an EMBL/GenBank/DDBJ whole genome shotgun (WGS) entry which is preliminary data.</text>
</comment>
<gene>
    <name evidence="12" type="primary">purD</name>
    <name evidence="15" type="ORF">BROSI_A0968</name>
</gene>
<evidence type="ECO:0000256" key="1">
    <source>
        <dbReference type="ARBA" id="ARBA00001936"/>
    </source>
</evidence>
<keyword evidence="16" id="KW-1185">Reference proteome</keyword>
<comment type="catalytic activity">
    <reaction evidence="12">
        <text>5-phospho-beta-D-ribosylamine + glycine + ATP = N(1)-(5-phospho-beta-D-ribosyl)glycinamide + ADP + phosphate + H(+)</text>
        <dbReference type="Rhea" id="RHEA:17453"/>
        <dbReference type="ChEBI" id="CHEBI:15378"/>
        <dbReference type="ChEBI" id="CHEBI:30616"/>
        <dbReference type="ChEBI" id="CHEBI:43474"/>
        <dbReference type="ChEBI" id="CHEBI:57305"/>
        <dbReference type="ChEBI" id="CHEBI:58681"/>
        <dbReference type="ChEBI" id="CHEBI:143788"/>
        <dbReference type="ChEBI" id="CHEBI:456216"/>
        <dbReference type="EC" id="6.3.4.13"/>
    </reaction>
</comment>
<dbReference type="EMBL" id="BAFN01000001">
    <property type="protein sequence ID" value="GAN32453.1"/>
    <property type="molecule type" value="Genomic_DNA"/>
</dbReference>
<dbReference type="SUPFAM" id="SSF52440">
    <property type="entry name" value="PreATP-grasp domain"/>
    <property type="match status" value="1"/>
</dbReference>
<dbReference type="SUPFAM" id="SSF56059">
    <property type="entry name" value="Glutathione synthetase ATP-binding domain-like"/>
    <property type="match status" value="1"/>
</dbReference>
<sequence length="426" mass="46396">MKILIIGSGGREHALAWKIAQSPLVKQIFCAPGNPGIAEVAECIDIEAENIDGLYNFAVKQKIDLTVVGPEDTLMAGIVDRFRDEHLNIFGPTKRASFLEGSKVFAKTLMRKHGIPTADFKVFEDVKQAKKHLSTCEFPLVIKADGLAKGKGVFICKTLEEASKHIDDIMKEKIFGRAGDKVVIEEFLSGEEVSMLAITDGNTILPLPSVQDHKAIYDGDKGPNTGGMGAYTPVPSITEDMQLSIEENILVPIIHAMKRENRPYSGVIYAGLIITSTGPKVLEFNARFGDPETQVLLMRMKSDLVPLLLSTGKNTLEDTEIEWDNGASLCVVMASKGYPDKYEKGFPISGLETIRGLDNIQVFHAGTSMKDGKVVTNGGRVLAVTALGKNAPEAQKAVYGAIQKLSFEGAHYRRDIGAKAIYRKTS</sequence>
<reference evidence="16" key="1">
    <citation type="journal article" date="2015" name="Genome Announc.">
        <title>Draft Genome Sequence of an Anaerobic Ammonium-Oxidizing Bacterium, "Candidatus Brocadia sinica".</title>
        <authorList>
            <person name="Oshiki M."/>
            <person name="Shinyako-Hata K."/>
            <person name="Satoh H."/>
            <person name="Okabe S."/>
        </authorList>
    </citation>
    <scope>NUCLEOTIDE SEQUENCE [LARGE SCALE GENOMIC DNA]</scope>
    <source>
        <strain evidence="16">JPN1</strain>
    </source>
</reference>
<evidence type="ECO:0000256" key="12">
    <source>
        <dbReference type="HAMAP-Rule" id="MF_00138"/>
    </source>
</evidence>
<evidence type="ECO:0000256" key="9">
    <source>
        <dbReference type="ARBA" id="ARBA00038345"/>
    </source>
</evidence>
<dbReference type="Pfam" id="PF02844">
    <property type="entry name" value="GARS_N"/>
    <property type="match status" value="1"/>
</dbReference>
<keyword evidence="8 13" id="KW-0067">ATP-binding</keyword>
<dbReference type="InterPro" id="IPR011761">
    <property type="entry name" value="ATP-grasp"/>
</dbReference>
<evidence type="ECO:0000256" key="2">
    <source>
        <dbReference type="ARBA" id="ARBA00001946"/>
    </source>
</evidence>
<dbReference type="InterPro" id="IPR011054">
    <property type="entry name" value="Rudment_hybrid_motif"/>
</dbReference>
<evidence type="ECO:0000256" key="4">
    <source>
        <dbReference type="ARBA" id="ARBA00013255"/>
    </source>
</evidence>
<evidence type="ECO:0000256" key="11">
    <source>
        <dbReference type="ARBA" id="ARBA00042864"/>
    </source>
</evidence>
<dbReference type="InterPro" id="IPR020559">
    <property type="entry name" value="PRibGlycinamide_synth_CS"/>
</dbReference>
<dbReference type="InterPro" id="IPR016185">
    <property type="entry name" value="PreATP-grasp_dom_sf"/>
</dbReference>
<evidence type="ECO:0000256" key="6">
    <source>
        <dbReference type="ARBA" id="ARBA00022741"/>
    </source>
</evidence>
<dbReference type="InterPro" id="IPR013815">
    <property type="entry name" value="ATP_grasp_subdomain_1"/>
</dbReference>
<dbReference type="Gene3D" id="3.40.50.20">
    <property type="match status" value="1"/>
</dbReference>